<protein>
    <submittedName>
        <fullName evidence="3">Uncharacterized protein</fullName>
    </submittedName>
</protein>
<comment type="caution">
    <text evidence="3">The sequence shown here is derived from an EMBL/GenBank/DDBJ whole genome shotgun (WGS) entry which is preliminary data.</text>
</comment>
<evidence type="ECO:0000313" key="3">
    <source>
        <dbReference type="EMBL" id="KAG8088801.1"/>
    </source>
</evidence>
<dbReference type="Proteomes" id="UP000729402">
    <property type="component" value="Unassembled WGS sequence"/>
</dbReference>
<dbReference type="AlphaFoldDB" id="A0A8J5WG96"/>
<name>A0A8J5WG96_ZIZPA</name>
<keyword evidence="4" id="KW-1185">Reference proteome</keyword>
<keyword evidence="2" id="KW-0732">Signal</keyword>
<accession>A0A8J5WG96</accession>
<feature type="region of interest" description="Disordered" evidence="1">
    <location>
        <begin position="35"/>
        <end position="76"/>
    </location>
</feature>
<feature type="signal peptide" evidence="2">
    <location>
        <begin position="1"/>
        <end position="32"/>
    </location>
</feature>
<proteinExistence type="predicted"/>
<dbReference type="EMBL" id="JAAALK010000081">
    <property type="protein sequence ID" value="KAG8088801.1"/>
    <property type="molecule type" value="Genomic_DNA"/>
</dbReference>
<feature type="compositionally biased region" description="Low complexity" evidence="1">
    <location>
        <begin position="45"/>
        <end position="67"/>
    </location>
</feature>
<sequence length="76" mass="7914">MPATRVAGADGSTSACHCYWFFPFILLFPAAASTRLRPSPPPASPASAASPTSRHLLPGLPGLPGLRRLPDLPPPL</sequence>
<organism evidence="3 4">
    <name type="scientific">Zizania palustris</name>
    <name type="common">Northern wild rice</name>
    <dbReference type="NCBI Taxonomy" id="103762"/>
    <lineage>
        <taxon>Eukaryota</taxon>
        <taxon>Viridiplantae</taxon>
        <taxon>Streptophyta</taxon>
        <taxon>Embryophyta</taxon>
        <taxon>Tracheophyta</taxon>
        <taxon>Spermatophyta</taxon>
        <taxon>Magnoliopsida</taxon>
        <taxon>Liliopsida</taxon>
        <taxon>Poales</taxon>
        <taxon>Poaceae</taxon>
        <taxon>BOP clade</taxon>
        <taxon>Oryzoideae</taxon>
        <taxon>Oryzeae</taxon>
        <taxon>Zizaniinae</taxon>
        <taxon>Zizania</taxon>
    </lineage>
</organism>
<reference evidence="3" key="2">
    <citation type="submission" date="2021-02" db="EMBL/GenBank/DDBJ databases">
        <authorList>
            <person name="Kimball J.A."/>
            <person name="Haas M.W."/>
            <person name="Macchietto M."/>
            <person name="Kono T."/>
            <person name="Duquette J."/>
            <person name="Shao M."/>
        </authorList>
    </citation>
    <scope>NUCLEOTIDE SEQUENCE</scope>
    <source>
        <tissue evidence="3">Fresh leaf tissue</tissue>
    </source>
</reference>
<evidence type="ECO:0000313" key="4">
    <source>
        <dbReference type="Proteomes" id="UP000729402"/>
    </source>
</evidence>
<feature type="chain" id="PRO_5035293356" evidence="2">
    <location>
        <begin position="33"/>
        <end position="76"/>
    </location>
</feature>
<gene>
    <name evidence="3" type="ORF">GUJ93_ZPchr0011g28885</name>
</gene>
<evidence type="ECO:0000256" key="1">
    <source>
        <dbReference type="SAM" id="MobiDB-lite"/>
    </source>
</evidence>
<evidence type="ECO:0000256" key="2">
    <source>
        <dbReference type="SAM" id="SignalP"/>
    </source>
</evidence>
<reference evidence="3" key="1">
    <citation type="journal article" date="2021" name="bioRxiv">
        <title>Whole Genome Assembly and Annotation of Northern Wild Rice, Zizania palustris L., Supports a Whole Genome Duplication in the Zizania Genus.</title>
        <authorList>
            <person name="Haas M."/>
            <person name="Kono T."/>
            <person name="Macchietto M."/>
            <person name="Millas R."/>
            <person name="McGilp L."/>
            <person name="Shao M."/>
            <person name="Duquette J."/>
            <person name="Hirsch C.N."/>
            <person name="Kimball J."/>
        </authorList>
    </citation>
    <scope>NUCLEOTIDE SEQUENCE</scope>
    <source>
        <tissue evidence="3">Fresh leaf tissue</tissue>
    </source>
</reference>